<dbReference type="GO" id="GO:0005886">
    <property type="term" value="C:plasma membrane"/>
    <property type="evidence" value="ECO:0007669"/>
    <property type="project" value="UniProtKB-SubCell"/>
</dbReference>
<comment type="catalytic activity">
    <reaction evidence="13">
        <text>an alpha-Kdo-(2-&gt;4)-alpha-Kdo-(2-&gt;6)-lipid A + ADP-L-glycero-beta-D-manno-heptose = an L-alpha-D-Hep-(1-&gt;5)-[alpha-Kdo-(2-&gt;4)]-alpha-Kdo-(2-&gt;6)-lipid A + ADP + H(+)</text>
        <dbReference type="Rhea" id="RHEA:74067"/>
        <dbReference type="ChEBI" id="CHEBI:15378"/>
        <dbReference type="ChEBI" id="CHEBI:61506"/>
        <dbReference type="ChEBI" id="CHEBI:176431"/>
        <dbReference type="ChEBI" id="CHEBI:193068"/>
        <dbReference type="ChEBI" id="CHEBI:456216"/>
        <dbReference type="EC" id="2.4.99.23"/>
    </reaction>
</comment>
<keyword evidence="15" id="KW-1185">Reference proteome</keyword>
<evidence type="ECO:0000256" key="2">
    <source>
        <dbReference type="ARBA" id="ARBA00004713"/>
    </source>
</evidence>
<dbReference type="PANTHER" id="PTHR30160">
    <property type="entry name" value="TETRAACYLDISACCHARIDE 4'-KINASE-RELATED"/>
    <property type="match status" value="1"/>
</dbReference>
<dbReference type="GO" id="GO:0009244">
    <property type="term" value="P:lipopolysaccharide core region biosynthetic process"/>
    <property type="evidence" value="ECO:0007669"/>
    <property type="project" value="InterPro"/>
</dbReference>
<evidence type="ECO:0000256" key="13">
    <source>
        <dbReference type="ARBA" id="ARBA00049201"/>
    </source>
</evidence>
<protein>
    <recommendedName>
        <fullName evidence="11">Lipopolysaccharide heptosyltransferase 1</fullName>
        <ecNumber evidence="10">2.4.99.23</ecNumber>
    </recommendedName>
    <alternativeName>
        <fullName evidence="12">ADP-heptose:lipopolysaccharide heptosyltransferase I</fullName>
    </alternativeName>
</protein>
<evidence type="ECO:0000256" key="6">
    <source>
        <dbReference type="ARBA" id="ARBA00022679"/>
    </source>
</evidence>
<dbReference type="Proteomes" id="UP000256424">
    <property type="component" value="Unassembled WGS sequence"/>
</dbReference>
<dbReference type="InterPro" id="IPR051199">
    <property type="entry name" value="LPS_LOS_Heptosyltrfase"/>
</dbReference>
<dbReference type="Gene3D" id="3.40.50.2000">
    <property type="entry name" value="Glycogen Phosphorylase B"/>
    <property type="match status" value="2"/>
</dbReference>
<dbReference type="NCBIfam" id="TIGR02193">
    <property type="entry name" value="heptsyl_trn_I"/>
    <property type="match status" value="1"/>
</dbReference>
<evidence type="ECO:0000256" key="4">
    <source>
        <dbReference type="ARBA" id="ARBA00022519"/>
    </source>
</evidence>
<evidence type="ECO:0000256" key="8">
    <source>
        <dbReference type="ARBA" id="ARBA00023136"/>
    </source>
</evidence>
<keyword evidence="3" id="KW-1003">Cell membrane</keyword>
<evidence type="ECO:0000256" key="12">
    <source>
        <dbReference type="ARBA" id="ARBA00044330"/>
    </source>
</evidence>
<keyword evidence="8" id="KW-0472">Membrane</keyword>
<evidence type="ECO:0000313" key="15">
    <source>
        <dbReference type="Proteomes" id="UP000256424"/>
    </source>
</evidence>
<comment type="similarity">
    <text evidence="9">Belongs to the glycosyltransferase 9 family.</text>
</comment>
<keyword evidence="4" id="KW-0997">Cell inner membrane</keyword>
<dbReference type="EC" id="2.4.99.23" evidence="10"/>
<comment type="caution">
    <text evidence="14">The sequence shown here is derived from an EMBL/GenBank/DDBJ whole genome shotgun (WGS) entry which is preliminary data.</text>
</comment>
<dbReference type="PANTHER" id="PTHR30160:SF19">
    <property type="entry name" value="LIPOPOLYSACCHARIDE HEPTOSYLTRANSFERASE 1"/>
    <property type="match status" value="1"/>
</dbReference>
<name>A0A3D8J7B1_9HELI</name>
<organism evidence="14 15">
    <name type="scientific">Helicobacter aurati</name>
    <dbReference type="NCBI Taxonomy" id="137778"/>
    <lineage>
        <taxon>Bacteria</taxon>
        <taxon>Pseudomonadati</taxon>
        <taxon>Campylobacterota</taxon>
        <taxon>Epsilonproteobacteria</taxon>
        <taxon>Campylobacterales</taxon>
        <taxon>Helicobacteraceae</taxon>
        <taxon>Helicobacter</taxon>
    </lineage>
</organism>
<evidence type="ECO:0000256" key="9">
    <source>
        <dbReference type="ARBA" id="ARBA00043995"/>
    </source>
</evidence>
<comment type="pathway">
    <text evidence="2">Bacterial outer membrane biogenesis; LPS core biosynthesis.</text>
</comment>
<dbReference type="Pfam" id="PF01075">
    <property type="entry name" value="Glyco_transf_9"/>
    <property type="match status" value="1"/>
</dbReference>
<evidence type="ECO:0000313" key="14">
    <source>
        <dbReference type="EMBL" id="RDU73085.1"/>
    </source>
</evidence>
<comment type="subcellular location">
    <subcellularLocation>
        <location evidence="1">Cell inner membrane</location>
        <topology evidence="1">Peripheral membrane protein</topology>
        <orientation evidence="1">Cytoplasmic side</orientation>
    </subcellularLocation>
</comment>
<reference evidence="14 15" key="1">
    <citation type="submission" date="2018-04" db="EMBL/GenBank/DDBJ databases">
        <title>Novel Campyloabacter and Helicobacter Species and Strains.</title>
        <authorList>
            <person name="Mannion A.J."/>
            <person name="Shen Z."/>
            <person name="Fox J.G."/>
        </authorList>
    </citation>
    <scope>NUCLEOTIDE SEQUENCE [LARGE SCALE GENOMIC DNA]</scope>
    <source>
        <strain evidence="14 15">MIT 97-5075</strain>
    </source>
</reference>
<dbReference type="GO" id="GO:0008713">
    <property type="term" value="F:ADP-heptose-lipopolysaccharide heptosyltransferase activity"/>
    <property type="evidence" value="ECO:0007669"/>
    <property type="project" value="TreeGrafter"/>
</dbReference>
<accession>A0A3D8J7B1</accession>
<keyword evidence="7" id="KW-0448">Lipopolysaccharide biosynthesis</keyword>
<evidence type="ECO:0000256" key="10">
    <source>
        <dbReference type="ARBA" id="ARBA00044041"/>
    </source>
</evidence>
<dbReference type="EMBL" id="NXLW01000003">
    <property type="protein sequence ID" value="RDU73085.1"/>
    <property type="molecule type" value="Genomic_DNA"/>
</dbReference>
<keyword evidence="6 14" id="KW-0808">Transferase</keyword>
<dbReference type="GO" id="GO:0005829">
    <property type="term" value="C:cytosol"/>
    <property type="evidence" value="ECO:0007669"/>
    <property type="project" value="TreeGrafter"/>
</dbReference>
<sequence>MRIAIIRLSALGDVIVSSSMLAGLKLMQECQIEWFVDERFAGVLEHSPYITKIHSLPFKKLLKSLTGILNIRSYMKNCGQYDIVIDMQGLIKSACIGKCLMTKKFVGFSKEGCREWLASYFYTHKVSINYDANILERNFQVLFSHMDKFQESPFDISKVLQVHSQSLGIHYRNLDSELMAIFRTNNHNDKKTFKFLFILEASIPEKIYPIKNYALLASKLATFLPDSEFFLIWHDNLDNANNLLDMLKKQGLKGLKLPKLDLNALKFIMKQMDCVIGGDTGITHLAWAMGTPSITLYGNNNKTSSKNMRDTRIERVLLGNPYLVSTSNNFEISSISADSIFTLFKHKIYERIIEENRTL</sequence>
<evidence type="ECO:0000256" key="3">
    <source>
        <dbReference type="ARBA" id="ARBA00022475"/>
    </source>
</evidence>
<evidence type="ECO:0000256" key="7">
    <source>
        <dbReference type="ARBA" id="ARBA00022985"/>
    </source>
</evidence>
<evidence type="ECO:0000256" key="5">
    <source>
        <dbReference type="ARBA" id="ARBA00022676"/>
    </source>
</evidence>
<keyword evidence="5" id="KW-0328">Glycosyltransferase</keyword>
<dbReference type="SUPFAM" id="SSF53756">
    <property type="entry name" value="UDP-Glycosyltransferase/glycogen phosphorylase"/>
    <property type="match status" value="1"/>
</dbReference>
<dbReference type="CDD" id="cd03789">
    <property type="entry name" value="GT9_LPS_heptosyltransferase"/>
    <property type="match status" value="1"/>
</dbReference>
<dbReference type="InterPro" id="IPR011908">
    <property type="entry name" value="LipoPS_heptosylTferase-I"/>
</dbReference>
<proteinExistence type="inferred from homology"/>
<evidence type="ECO:0000256" key="1">
    <source>
        <dbReference type="ARBA" id="ARBA00004515"/>
    </source>
</evidence>
<dbReference type="RefSeq" id="WP_104763258.1">
    <property type="nucleotide sequence ID" value="NZ_FZPM01000017.1"/>
</dbReference>
<evidence type="ECO:0000256" key="11">
    <source>
        <dbReference type="ARBA" id="ARBA00044190"/>
    </source>
</evidence>
<dbReference type="AlphaFoldDB" id="A0A3D8J7B1"/>
<gene>
    <name evidence="14" type="primary">waaC</name>
    <name evidence="14" type="ORF">CQA66_02315</name>
</gene>
<dbReference type="OrthoDB" id="9760688at2"/>
<dbReference type="InterPro" id="IPR002201">
    <property type="entry name" value="Glyco_trans_9"/>
</dbReference>